<dbReference type="PANTHER" id="PTHR43362:SF1">
    <property type="entry name" value="MANNITOL DEHYDROGENASE 2-RELATED"/>
    <property type="match status" value="1"/>
</dbReference>
<dbReference type="InterPro" id="IPR013131">
    <property type="entry name" value="Mannitol_DH_N"/>
</dbReference>
<evidence type="ECO:0000259" key="3">
    <source>
        <dbReference type="Pfam" id="PF08125"/>
    </source>
</evidence>
<evidence type="ECO:0000256" key="1">
    <source>
        <dbReference type="ARBA" id="ARBA00023002"/>
    </source>
</evidence>
<dbReference type="InterPro" id="IPR013118">
    <property type="entry name" value="Mannitol_DH_C"/>
</dbReference>
<dbReference type="AlphaFoldDB" id="A0A9K3L789"/>
<dbReference type="Pfam" id="PF01232">
    <property type="entry name" value="Mannitol_dh"/>
    <property type="match status" value="1"/>
</dbReference>
<feature type="domain" description="Mannitol dehydrogenase C-terminal" evidence="3">
    <location>
        <begin position="325"/>
        <end position="519"/>
    </location>
</feature>
<protein>
    <submittedName>
        <fullName evidence="4">Multiple polyol-specific dehydrogenase</fullName>
    </submittedName>
</protein>
<evidence type="ECO:0000259" key="2">
    <source>
        <dbReference type="Pfam" id="PF01232"/>
    </source>
</evidence>
<dbReference type="EMBL" id="JAGRRH010000015">
    <property type="protein sequence ID" value="KAG7356902.1"/>
    <property type="molecule type" value="Genomic_DNA"/>
</dbReference>
<dbReference type="Pfam" id="PF08125">
    <property type="entry name" value="Mannitol_dh_C"/>
    <property type="match status" value="1"/>
</dbReference>
<keyword evidence="1" id="KW-0560">Oxidoreductase</keyword>
<reference evidence="4" key="2">
    <citation type="submission" date="2021-04" db="EMBL/GenBank/DDBJ databases">
        <authorList>
            <person name="Podell S."/>
        </authorList>
    </citation>
    <scope>NUCLEOTIDE SEQUENCE</scope>
    <source>
        <strain evidence="4">Hildebrandi</strain>
    </source>
</reference>
<feature type="domain" description="Mannitol dehydrogenase N-terminal" evidence="2">
    <location>
        <begin position="48"/>
        <end position="313"/>
    </location>
</feature>
<dbReference type="PANTHER" id="PTHR43362">
    <property type="entry name" value="MANNITOL DEHYDROGENASE DSF1-RELATED"/>
    <property type="match status" value="1"/>
</dbReference>
<accession>A0A9K3L789</accession>
<proteinExistence type="predicted"/>
<sequence length="534" mass="58771">MKLNLNTVNLMRGVLTPTAARGGAPAAPTLAADKVEWLNYDPKELSPGIVHVGVGNFHRSHFAAYMNDLFNDPTLFESQKMWGIIGSSARPGSSKKRDLLQEQDWLQTLVAQDGESSKASVLGCMIDYTIIDYDNLDANPKPLNELVADPNIKLVSLTITEGGYFMKNVEEGDKDSSLLDTDNPQIQHDIKNPDRPETVFGILVRGLKKRKEEGHAPFTIVCCDNIPSNGDVTKKVTVELASQMYPGSGLAEWIQSEGAFPNSMVDRITPALTDDMINFVKKEYGIEDAAPVFCEPFCQWVMEDEFVNGDRPAFDKCESVMIVDDVHPYELMKIRVLNGGHASLCYPSALLGLKYVHNAMEHPVVSAFLDKLERTEIVPTVPPVPDIDVAEYWGIIAERFSNPTINDTIERNCFDGSSRQPKFIAPVIASALSKVGSKDCVNGLALVSAMWCRYCQGTTESGDVIVPNAPNWDKLQSIAMKAKDDPCAWIDGNLDVYGAGGIAQNPIFRKAFEKALTAIQEKGVEAAMKDYIEN</sequence>
<organism evidence="4 5">
    <name type="scientific">Nitzschia inconspicua</name>
    <dbReference type="NCBI Taxonomy" id="303405"/>
    <lineage>
        <taxon>Eukaryota</taxon>
        <taxon>Sar</taxon>
        <taxon>Stramenopiles</taxon>
        <taxon>Ochrophyta</taxon>
        <taxon>Bacillariophyta</taxon>
        <taxon>Bacillariophyceae</taxon>
        <taxon>Bacillariophycidae</taxon>
        <taxon>Bacillariales</taxon>
        <taxon>Bacillariaceae</taxon>
        <taxon>Nitzschia</taxon>
    </lineage>
</organism>
<keyword evidence="5" id="KW-1185">Reference proteome</keyword>
<name>A0A9K3L789_9STRA</name>
<evidence type="ECO:0000313" key="4">
    <source>
        <dbReference type="EMBL" id="KAG7356902.1"/>
    </source>
</evidence>
<reference evidence="4" key="1">
    <citation type="journal article" date="2021" name="Sci. Rep.">
        <title>Diploid genomic architecture of Nitzschia inconspicua, an elite biomass production diatom.</title>
        <authorList>
            <person name="Oliver A."/>
            <person name="Podell S."/>
            <person name="Pinowska A."/>
            <person name="Traller J.C."/>
            <person name="Smith S.R."/>
            <person name="McClure R."/>
            <person name="Beliaev A."/>
            <person name="Bohutskyi P."/>
            <person name="Hill E.A."/>
            <person name="Rabines A."/>
            <person name="Zheng H."/>
            <person name="Allen L.Z."/>
            <person name="Kuo A."/>
            <person name="Grigoriev I.V."/>
            <person name="Allen A.E."/>
            <person name="Hazlebeck D."/>
            <person name="Allen E.E."/>
        </authorList>
    </citation>
    <scope>NUCLEOTIDE SEQUENCE</scope>
    <source>
        <strain evidence="4">Hildebrandi</strain>
    </source>
</reference>
<dbReference type="InterPro" id="IPR050988">
    <property type="entry name" value="Mannitol_DH/Oxidoreductase"/>
</dbReference>
<dbReference type="GO" id="GO:0016616">
    <property type="term" value="F:oxidoreductase activity, acting on the CH-OH group of donors, NAD or NADP as acceptor"/>
    <property type="evidence" value="ECO:0007669"/>
    <property type="project" value="TreeGrafter"/>
</dbReference>
<evidence type="ECO:0000313" key="5">
    <source>
        <dbReference type="Proteomes" id="UP000693970"/>
    </source>
</evidence>
<comment type="caution">
    <text evidence="4">The sequence shown here is derived from an EMBL/GenBank/DDBJ whole genome shotgun (WGS) entry which is preliminary data.</text>
</comment>
<gene>
    <name evidence="4" type="ORF">IV203_001589</name>
</gene>
<dbReference type="OrthoDB" id="40381at2759"/>
<dbReference type="Proteomes" id="UP000693970">
    <property type="component" value="Unassembled WGS sequence"/>
</dbReference>